<feature type="transmembrane region" description="Helical" evidence="1">
    <location>
        <begin position="34"/>
        <end position="58"/>
    </location>
</feature>
<evidence type="ECO:0000313" key="3">
    <source>
        <dbReference type="Proteomes" id="UP000606172"/>
    </source>
</evidence>
<protein>
    <submittedName>
        <fullName evidence="2">Uncharacterized protein</fullName>
    </submittedName>
</protein>
<dbReference type="EMBL" id="BOOW01000044">
    <property type="protein sequence ID" value="GII96420.1"/>
    <property type="molecule type" value="Genomic_DNA"/>
</dbReference>
<sequence>MNIEDLLRETFSEMAYEQAPPPPDRFLRPRPARWHAGGLVLAAAAAVAVLSVGSFVVVQQAFPNGRHATGTSEAAPVVRPVAEMWPEAVRVVPKQLPNGQAFTPVLYLDKRSLLVRTGKGTSRDATVLWSYDLASGTAKQLVDFLPPPDTTYTSPVVMGDGYLAWWTISGARTSSVKGIWVVPATGGVASKIATSGRGFPRPAESVVVPSSVLAMRGVDTLAIAEGKVVWSDAGGGGVFTMPFGGEVPQRMPGTETLTLLRWPWAYPSGSSSSDITSVHNLKTGEVRTGPVDASLRCSITWCLGHQAGTRRRDGSGAHEMPGKQTLGPLLPALDRFAFLCVDTYRLVLYDMATRRGGDLGITVGQAMKAKVHFFRGDEVAERMMSLISYEAGGRQVVVDLTAIK</sequence>
<evidence type="ECO:0000313" key="2">
    <source>
        <dbReference type="EMBL" id="GII96420.1"/>
    </source>
</evidence>
<organism evidence="2 3">
    <name type="scientific">Sinosporangium siamense</name>
    <dbReference type="NCBI Taxonomy" id="1367973"/>
    <lineage>
        <taxon>Bacteria</taxon>
        <taxon>Bacillati</taxon>
        <taxon>Actinomycetota</taxon>
        <taxon>Actinomycetes</taxon>
        <taxon>Streptosporangiales</taxon>
        <taxon>Streptosporangiaceae</taxon>
        <taxon>Sinosporangium</taxon>
    </lineage>
</organism>
<dbReference type="Proteomes" id="UP000606172">
    <property type="component" value="Unassembled WGS sequence"/>
</dbReference>
<keyword evidence="1" id="KW-0472">Membrane</keyword>
<dbReference type="AlphaFoldDB" id="A0A919V8S0"/>
<accession>A0A919V8S0</accession>
<reference evidence="2" key="1">
    <citation type="submission" date="2021-01" db="EMBL/GenBank/DDBJ databases">
        <title>Whole genome shotgun sequence of Sinosporangium siamense NBRC 109515.</title>
        <authorList>
            <person name="Komaki H."/>
            <person name="Tamura T."/>
        </authorList>
    </citation>
    <scope>NUCLEOTIDE SEQUENCE</scope>
    <source>
        <strain evidence="2">NBRC 109515</strain>
    </source>
</reference>
<name>A0A919V8S0_9ACTN</name>
<keyword evidence="3" id="KW-1185">Reference proteome</keyword>
<evidence type="ECO:0000256" key="1">
    <source>
        <dbReference type="SAM" id="Phobius"/>
    </source>
</evidence>
<gene>
    <name evidence="2" type="ORF">Ssi02_66510</name>
</gene>
<proteinExistence type="predicted"/>
<keyword evidence="1" id="KW-0812">Transmembrane</keyword>
<dbReference type="RefSeq" id="WP_204031419.1">
    <property type="nucleotide sequence ID" value="NZ_BOOW01000044.1"/>
</dbReference>
<comment type="caution">
    <text evidence="2">The sequence shown here is derived from an EMBL/GenBank/DDBJ whole genome shotgun (WGS) entry which is preliminary data.</text>
</comment>
<keyword evidence="1" id="KW-1133">Transmembrane helix</keyword>
<dbReference type="SUPFAM" id="SSF101898">
    <property type="entry name" value="NHL repeat"/>
    <property type="match status" value="1"/>
</dbReference>